<reference evidence="1" key="1">
    <citation type="submission" date="2020-11" db="EMBL/GenBank/DDBJ databases">
        <authorList>
            <consortium name="DOE Joint Genome Institute"/>
            <person name="Ahrendt S."/>
            <person name="Riley R."/>
            <person name="Andreopoulos W."/>
            <person name="Labutti K."/>
            <person name="Pangilinan J."/>
            <person name="Ruiz-Duenas F.J."/>
            <person name="Barrasa J.M."/>
            <person name="Sanchez-Garcia M."/>
            <person name="Camarero S."/>
            <person name="Miyauchi S."/>
            <person name="Serrano A."/>
            <person name="Linde D."/>
            <person name="Babiker R."/>
            <person name="Drula E."/>
            <person name="Ayuso-Fernandez I."/>
            <person name="Pacheco R."/>
            <person name="Padilla G."/>
            <person name="Ferreira P."/>
            <person name="Barriuso J."/>
            <person name="Kellner H."/>
            <person name="Castanera R."/>
            <person name="Alfaro M."/>
            <person name="Ramirez L."/>
            <person name="Pisabarro A.G."/>
            <person name="Kuo A."/>
            <person name="Tritt A."/>
            <person name="Lipzen A."/>
            <person name="He G."/>
            <person name="Yan M."/>
            <person name="Ng V."/>
            <person name="Cullen D."/>
            <person name="Martin F."/>
            <person name="Rosso M.-N."/>
            <person name="Henrissat B."/>
            <person name="Hibbett D."/>
            <person name="Martinez A.T."/>
            <person name="Grigoriev I.V."/>
        </authorList>
    </citation>
    <scope>NUCLEOTIDE SEQUENCE</scope>
    <source>
        <strain evidence="1">MF-IS2</strain>
    </source>
</reference>
<evidence type="ECO:0000313" key="1">
    <source>
        <dbReference type="EMBL" id="KAF9448698.1"/>
    </source>
</evidence>
<accession>A0A9P5XC79</accession>
<proteinExistence type="predicted"/>
<protein>
    <submittedName>
        <fullName evidence="1">Uncharacterized protein</fullName>
    </submittedName>
</protein>
<gene>
    <name evidence="1" type="ORF">P691DRAFT_31482</name>
</gene>
<dbReference type="Proteomes" id="UP000807342">
    <property type="component" value="Unassembled WGS sequence"/>
</dbReference>
<dbReference type="AlphaFoldDB" id="A0A9P5XC79"/>
<dbReference type="EMBL" id="MU151153">
    <property type="protein sequence ID" value="KAF9448698.1"/>
    <property type="molecule type" value="Genomic_DNA"/>
</dbReference>
<organism evidence="1 2">
    <name type="scientific">Macrolepiota fuliginosa MF-IS2</name>
    <dbReference type="NCBI Taxonomy" id="1400762"/>
    <lineage>
        <taxon>Eukaryota</taxon>
        <taxon>Fungi</taxon>
        <taxon>Dikarya</taxon>
        <taxon>Basidiomycota</taxon>
        <taxon>Agaricomycotina</taxon>
        <taxon>Agaricomycetes</taxon>
        <taxon>Agaricomycetidae</taxon>
        <taxon>Agaricales</taxon>
        <taxon>Agaricineae</taxon>
        <taxon>Agaricaceae</taxon>
        <taxon>Macrolepiota</taxon>
    </lineage>
</organism>
<evidence type="ECO:0000313" key="2">
    <source>
        <dbReference type="Proteomes" id="UP000807342"/>
    </source>
</evidence>
<keyword evidence="2" id="KW-1185">Reference proteome</keyword>
<name>A0A9P5XC79_9AGAR</name>
<sequence>MCSPEDAFKAFTCIAPYHRSFSNYLSNTRRSTIFEDSKDEYHTSTIRCTARAMRDVPNILDSKTPMNSWPCRGYPALDFPLRQGSTPMPLGGPSWRPFVQTHRHWIGIKMKSALLGGYFEELFELFLVRPSLLYTFAAYLPPAIHRALIAGRTWICSSVIGRREYSGGPGTRSCVMLLFDSDEACRDL</sequence>
<comment type="caution">
    <text evidence="1">The sequence shown here is derived from an EMBL/GenBank/DDBJ whole genome shotgun (WGS) entry which is preliminary data.</text>
</comment>